<dbReference type="GO" id="GO:0046930">
    <property type="term" value="C:pore complex"/>
    <property type="evidence" value="ECO:0007669"/>
    <property type="project" value="UniProtKB-KW"/>
</dbReference>
<evidence type="ECO:0000256" key="6">
    <source>
        <dbReference type="ARBA" id="ARBA00023065"/>
    </source>
</evidence>
<comment type="subcellular location">
    <subcellularLocation>
        <location evidence="10">Cell outer membrane</location>
        <topology evidence="10">Multi-pass membrane protein</topology>
    </subcellularLocation>
</comment>
<evidence type="ECO:0000256" key="7">
    <source>
        <dbReference type="ARBA" id="ARBA00023114"/>
    </source>
</evidence>
<dbReference type="AlphaFoldDB" id="A0A0R3N0L5"/>
<evidence type="ECO:0000313" key="13">
    <source>
        <dbReference type="Proteomes" id="UP000052023"/>
    </source>
</evidence>
<comment type="function">
    <text evidence="10">Forms passive diffusion pores that allow small molecular weight hydrophilic materials across the outer membrane.</text>
</comment>
<evidence type="ECO:0000256" key="4">
    <source>
        <dbReference type="ARBA" id="ARBA00022692"/>
    </source>
</evidence>
<keyword evidence="4 10" id="KW-0812">Transmembrane</keyword>
<keyword evidence="8 10" id="KW-0472">Membrane</keyword>
<keyword evidence="7 10" id="KW-0626">Porin</keyword>
<dbReference type="Pfam" id="PF02530">
    <property type="entry name" value="Porin_2"/>
    <property type="match status" value="1"/>
</dbReference>
<keyword evidence="9 10" id="KW-0998">Cell outer membrane</keyword>
<dbReference type="EMBL" id="LLYA01000161">
    <property type="protein sequence ID" value="KRR23126.1"/>
    <property type="molecule type" value="Genomic_DNA"/>
</dbReference>
<proteinExistence type="inferred from homology"/>
<sequence length="80" mass="8003">MIAIMTAVALSSVASVAEQPRPQKLDKAPASGKSLPLKRPRSANACAEYGAGFVRIEGTNTCMKIGGAVSVGAGVSGGSR</sequence>
<dbReference type="GO" id="GO:0015288">
    <property type="term" value="F:porin activity"/>
    <property type="evidence" value="ECO:0007669"/>
    <property type="project" value="UniProtKB-KW"/>
</dbReference>
<name>A0A0R3N0L5_9BRAD</name>
<reference evidence="12 13" key="1">
    <citation type="submission" date="2014-03" db="EMBL/GenBank/DDBJ databases">
        <title>Bradyrhizobium valentinum sp. nov., isolated from effective nodules of Lupinus mariae-josephae, a lupine endemic of basic-lime soils in Eastern Spain.</title>
        <authorList>
            <person name="Duran D."/>
            <person name="Rey L."/>
            <person name="Navarro A."/>
            <person name="Busquets A."/>
            <person name="Imperial J."/>
            <person name="Ruiz-Argueso T."/>
        </authorList>
    </citation>
    <scope>NUCLEOTIDE SEQUENCE [LARGE SCALE GENOMIC DNA]</scope>
    <source>
        <strain evidence="12 13">Ro19</strain>
    </source>
</reference>
<dbReference type="GO" id="GO:0009279">
    <property type="term" value="C:cell outer membrane"/>
    <property type="evidence" value="ECO:0007669"/>
    <property type="project" value="UniProtKB-SubCell"/>
</dbReference>
<keyword evidence="13" id="KW-1185">Reference proteome</keyword>
<evidence type="ECO:0000256" key="10">
    <source>
        <dbReference type="RuleBase" id="RU364005"/>
    </source>
</evidence>
<gene>
    <name evidence="12" type="ORF">CQ13_28005</name>
</gene>
<evidence type="ECO:0000256" key="2">
    <source>
        <dbReference type="ARBA" id="ARBA00022448"/>
    </source>
</evidence>
<comment type="caution">
    <text evidence="12">The sequence shown here is derived from an EMBL/GenBank/DDBJ whole genome shotgun (WGS) entry which is preliminary data.</text>
</comment>
<dbReference type="GO" id="GO:0006811">
    <property type="term" value="P:monoatomic ion transport"/>
    <property type="evidence" value="ECO:0007669"/>
    <property type="project" value="UniProtKB-KW"/>
</dbReference>
<evidence type="ECO:0000313" key="12">
    <source>
        <dbReference type="EMBL" id="KRR23126.1"/>
    </source>
</evidence>
<comment type="domain">
    <text evidence="10">Consists of 16-stranded beta-barrel sheets, with large surface-exposed loops, that form a transmembrane pore at the center of each barrel. The pore is partially ocluded by a peptide loop that folds into the pore lumen.</text>
</comment>
<accession>A0A0R3N0L5</accession>
<keyword evidence="2 10" id="KW-0813">Transport</keyword>
<evidence type="ECO:0000256" key="5">
    <source>
        <dbReference type="ARBA" id="ARBA00022729"/>
    </source>
</evidence>
<evidence type="ECO:0000256" key="8">
    <source>
        <dbReference type="ARBA" id="ARBA00023136"/>
    </source>
</evidence>
<comment type="similarity">
    <text evidence="1 10">Belongs to the alphaproteobacteria porin family.</text>
</comment>
<dbReference type="InterPro" id="IPR003684">
    <property type="entry name" value="Porin_alphabac"/>
</dbReference>
<keyword evidence="6 10" id="KW-0406">Ion transport</keyword>
<evidence type="ECO:0000256" key="1">
    <source>
        <dbReference type="ARBA" id="ARBA00009521"/>
    </source>
</evidence>
<evidence type="ECO:0000256" key="9">
    <source>
        <dbReference type="ARBA" id="ARBA00023237"/>
    </source>
</evidence>
<feature type="region of interest" description="Disordered" evidence="11">
    <location>
        <begin position="16"/>
        <end position="38"/>
    </location>
</feature>
<evidence type="ECO:0000256" key="3">
    <source>
        <dbReference type="ARBA" id="ARBA00022452"/>
    </source>
</evidence>
<organism evidence="12 13">
    <name type="scientific">Bradyrhizobium retamae</name>
    <dbReference type="NCBI Taxonomy" id="1300035"/>
    <lineage>
        <taxon>Bacteria</taxon>
        <taxon>Pseudomonadati</taxon>
        <taxon>Pseudomonadota</taxon>
        <taxon>Alphaproteobacteria</taxon>
        <taxon>Hyphomicrobiales</taxon>
        <taxon>Nitrobacteraceae</taxon>
        <taxon>Bradyrhizobium</taxon>
    </lineage>
</organism>
<keyword evidence="3 10" id="KW-1134">Transmembrane beta strand</keyword>
<keyword evidence="5" id="KW-0732">Signal</keyword>
<dbReference type="Proteomes" id="UP000052023">
    <property type="component" value="Unassembled WGS sequence"/>
</dbReference>
<evidence type="ECO:0000256" key="11">
    <source>
        <dbReference type="SAM" id="MobiDB-lite"/>
    </source>
</evidence>
<protein>
    <recommendedName>
        <fullName evidence="10">Porin</fullName>
    </recommendedName>
</protein>